<dbReference type="Proteomes" id="UP000006671">
    <property type="component" value="Unassembled WGS sequence"/>
</dbReference>
<dbReference type="VEuPathDB" id="AmoebaDB:NAEGRDRAFT_68423"/>
<dbReference type="AlphaFoldDB" id="D2VHR9"/>
<evidence type="ECO:0000313" key="2">
    <source>
        <dbReference type="Proteomes" id="UP000006671"/>
    </source>
</evidence>
<dbReference type="OrthoDB" id="10352241at2759"/>
<dbReference type="KEGG" id="ngr:NAEGRDRAFT_68423"/>
<organism evidence="2">
    <name type="scientific">Naegleria gruberi</name>
    <name type="common">Amoeba</name>
    <dbReference type="NCBI Taxonomy" id="5762"/>
    <lineage>
        <taxon>Eukaryota</taxon>
        <taxon>Discoba</taxon>
        <taxon>Heterolobosea</taxon>
        <taxon>Tetramitia</taxon>
        <taxon>Eutetramitia</taxon>
        <taxon>Vahlkampfiidae</taxon>
        <taxon>Naegleria</taxon>
    </lineage>
</organism>
<dbReference type="InParanoid" id="D2VHR9"/>
<protein>
    <submittedName>
        <fullName evidence="1">Predicted protein</fullName>
    </submittedName>
</protein>
<dbReference type="RefSeq" id="XP_002676386.1">
    <property type="nucleotide sequence ID" value="XM_002676340.1"/>
</dbReference>
<proteinExistence type="predicted"/>
<dbReference type="GeneID" id="8847617"/>
<gene>
    <name evidence="1" type="ORF">NAEGRDRAFT_68423</name>
</gene>
<keyword evidence="2" id="KW-1185">Reference proteome</keyword>
<evidence type="ECO:0000313" key="1">
    <source>
        <dbReference type="EMBL" id="EFC43642.1"/>
    </source>
</evidence>
<name>D2VHR9_NAEGR</name>
<dbReference type="EMBL" id="GG738872">
    <property type="protein sequence ID" value="EFC43642.1"/>
    <property type="molecule type" value="Genomic_DNA"/>
</dbReference>
<sequence>MLPTLQSLFDPIVGSVEKALEGFEEENQVIFNRELIRGIYLFGSQVYFCRKHGVLDETYSKLKFQTKDDEILEYLDDSDFDLIIVCDEMVSRNFSEGGLAADLQFKLYFDLPIKTFDGKELEVEFEVSLVNTKYFISFVNYHQPVLLQLICEEKLDERFVIYEEDSMRRWRREFGNYFLRIPRLKYAFIHELNYSMNKSFRFWNSYIESSQTDETSLKKVKKNICHGYRLLRFAHQILIHGSVSDFSETNDFYQQVFVKTQNYTSWKEYEQEYQKFYDDLEEKFESLCNFILDKAESLLVGNSSELAILSFLRESKQITDEFLHISNTDNRSVAVNSLDFLYRGTSSSSRLFSLRVHPFDSLKTTFEFSLDPRIHRSENPLLYFKREDIRQCNGLVVEQMEGTNRAICLPRPQLLDVREFEKRVGSVEQEKINAFLFNSVKYYRCFKKPFGKNVNMFFASDNWVLASPDLDFNDWKDTIYLRRKDTCWRKDFWDCFNDLGMKNPTDRTSTFMFCWNTTRNSIMFVGSIKNETYVENVFEYEETGKNLNWEVIERVASLDLEKCSLLSMKEQNEWMSSLSQTVIELNPEIYEGLLFISLENHSTINYHEYRAFEMKCPVHHHIKILNLTNKNYPSSEVLDSVVIENPPRSLINSDKIDQHLLECAVLSNFDITQTIREINPLFQAPYKTVLEKYERLCLDIDSFYHEQIQQHPLSKISSLSLRLCLNQQKIPQKQLKDLVFRLKTFEESRSDPLLKSHTFFQHFISLLQVQPNQKKARVELQTLIKLIKIYDSSNTLY</sequence>
<reference evidence="1 2" key="1">
    <citation type="journal article" date="2010" name="Cell">
        <title>The genome of Naegleria gruberi illuminates early eukaryotic versatility.</title>
        <authorList>
            <person name="Fritz-Laylin L.K."/>
            <person name="Prochnik S.E."/>
            <person name="Ginger M.L."/>
            <person name="Dacks J.B."/>
            <person name="Carpenter M.L."/>
            <person name="Field M.C."/>
            <person name="Kuo A."/>
            <person name="Paredez A."/>
            <person name="Chapman J."/>
            <person name="Pham J."/>
            <person name="Shu S."/>
            <person name="Neupane R."/>
            <person name="Cipriano M."/>
            <person name="Mancuso J."/>
            <person name="Tu H."/>
            <person name="Salamov A."/>
            <person name="Lindquist E."/>
            <person name="Shapiro H."/>
            <person name="Lucas S."/>
            <person name="Grigoriev I.V."/>
            <person name="Cande W.Z."/>
            <person name="Fulton C."/>
            <person name="Rokhsar D.S."/>
            <person name="Dawson S.C."/>
        </authorList>
    </citation>
    <scope>NUCLEOTIDE SEQUENCE [LARGE SCALE GENOMIC DNA]</scope>
    <source>
        <strain evidence="1 2">NEG-M</strain>
    </source>
</reference>
<accession>D2VHR9</accession>